<dbReference type="Proteomes" id="UP000182130">
    <property type="component" value="Unassembled WGS sequence"/>
</dbReference>
<dbReference type="Pfam" id="PF06197">
    <property type="entry name" value="DUF998"/>
    <property type="match status" value="1"/>
</dbReference>
<dbReference type="InterPro" id="IPR009339">
    <property type="entry name" value="DUF998"/>
</dbReference>
<dbReference type="EMBL" id="FNEI01000001">
    <property type="protein sequence ID" value="SDI12619.1"/>
    <property type="molecule type" value="Genomic_DNA"/>
</dbReference>
<gene>
    <name evidence="1" type="ORF">SAMN05216555_10197</name>
</gene>
<evidence type="ECO:0008006" key="3">
    <source>
        <dbReference type="Google" id="ProtNLM"/>
    </source>
</evidence>
<accession>A0A1G8I120</accession>
<sequence length="260" mass="27479">MAKQTSAPAVPGSFLPDLGSPRSLVGAWAQLSVVQYFAAEAAVIEAWAAPQPYDRRTGFISDLGAVNCAVYDGRDVCSPLHLLMNASFVVQGLGLLLGALLLGSAMLCIAARPGVRILQDTAYLKGRSGAIGARILTGAAGAGTVIVGLVPEDYGSPWHFAGALMYFIGGAFALLLLGFLWLPHTRMSWFLLACGTVCFAALIAGAVTRMELPEPGTLERLMAYPLTIGFSAAGLLIATRVRRVRRIAASAAAWDRRERM</sequence>
<dbReference type="STRING" id="1045773.SAMN05216555_10197"/>
<protein>
    <recommendedName>
        <fullName evidence="3">DUF998 domain-containing protein</fullName>
    </recommendedName>
</protein>
<reference evidence="2" key="1">
    <citation type="submission" date="2016-10" db="EMBL/GenBank/DDBJ databases">
        <authorList>
            <person name="Varghese N."/>
            <person name="Submissions S."/>
        </authorList>
    </citation>
    <scope>NUCLEOTIDE SEQUENCE [LARGE SCALE GENOMIC DNA]</scope>
    <source>
        <strain evidence="2">CGMCC 1.10783</strain>
    </source>
</reference>
<organism evidence="1 2">
    <name type="scientific">Arthrobacter cupressi</name>
    <dbReference type="NCBI Taxonomy" id="1045773"/>
    <lineage>
        <taxon>Bacteria</taxon>
        <taxon>Bacillati</taxon>
        <taxon>Actinomycetota</taxon>
        <taxon>Actinomycetes</taxon>
        <taxon>Micrococcales</taxon>
        <taxon>Micrococcaceae</taxon>
        <taxon>Arthrobacter</taxon>
    </lineage>
</organism>
<evidence type="ECO:0000313" key="2">
    <source>
        <dbReference type="Proteomes" id="UP000182130"/>
    </source>
</evidence>
<dbReference type="AlphaFoldDB" id="A0A1G8I120"/>
<dbReference type="OrthoDB" id="2294590at2"/>
<evidence type="ECO:0000313" key="1">
    <source>
        <dbReference type="EMBL" id="SDI12619.1"/>
    </source>
</evidence>
<name>A0A1G8I120_9MICC</name>
<dbReference type="RefSeq" id="WP_074586045.1">
    <property type="nucleotide sequence ID" value="NZ_FNEI01000001.1"/>
</dbReference>
<keyword evidence="2" id="KW-1185">Reference proteome</keyword>
<proteinExistence type="predicted"/>